<reference evidence="1" key="1">
    <citation type="submission" date="2014-05" db="EMBL/GenBank/DDBJ databases">
        <authorList>
            <person name="Chronopoulou M."/>
        </authorList>
    </citation>
    <scope>NUCLEOTIDE SEQUENCE</scope>
    <source>
        <tissue evidence="1">Whole organism</tissue>
    </source>
</reference>
<dbReference type="AlphaFoldDB" id="A0A0K2VBI8"/>
<sequence length="130" mass="15506">MRTLGLSDELIKKYEEGNPMKLDIVYNPMKNDYIFNGTDSIGLPINWTIQKAQTERKVEHIFGKDFFFRTSFSSKLINRIYYRKIKEVNSFFKFQFYETIRSNKLIMAWIPAKKYHIDAFTIFKDCSTTS</sequence>
<proteinExistence type="predicted"/>
<evidence type="ECO:0000313" key="1">
    <source>
        <dbReference type="EMBL" id="CDW47670.1"/>
    </source>
</evidence>
<protein>
    <submittedName>
        <fullName evidence="1">Uncharacterized protein</fullName>
    </submittedName>
</protein>
<accession>A0A0K2VBI8</accession>
<dbReference type="EMBL" id="HACA01030309">
    <property type="protein sequence ID" value="CDW47670.1"/>
    <property type="molecule type" value="Transcribed_RNA"/>
</dbReference>
<name>A0A0K2VBI8_LEPSM</name>
<organism evidence="1">
    <name type="scientific">Lepeophtheirus salmonis</name>
    <name type="common">Salmon louse</name>
    <name type="synonym">Caligus salmonis</name>
    <dbReference type="NCBI Taxonomy" id="72036"/>
    <lineage>
        <taxon>Eukaryota</taxon>
        <taxon>Metazoa</taxon>
        <taxon>Ecdysozoa</taxon>
        <taxon>Arthropoda</taxon>
        <taxon>Crustacea</taxon>
        <taxon>Multicrustacea</taxon>
        <taxon>Hexanauplia</taxon>
        <taxon>Copepoda</taxon>
        <taxon>Siphonostomatoida</taxon>
        <taxon>Caligidae</taxon>
        <taxon>Lepeophtheirus</taxon>
    </lineage>
</organism>